<name>A0A8J6NJ26_9BACT</name>
<dbReference type="NCBIfam" id="TIGR01368">
    <property type="entry name" value="CPSaseIIsmall"/>
    <property type="match status" value="1"/>
</dbReference>
<dbReference type="GO" id="GO:0044205">
    <property type="term" value="P:'de novo' UMP biosynthetic process"/>
    <property type="evidence" value="ECO:0007669"/>
    <property type="project" value="UniProtKB-UniRule"/>
</dbReference>
<dbReference type="GO" id="GO:0004088">
    <property type="term" value="F:carbamoyl-phosphate synthase (glutamine-hydrolyzing) activity"/>
    <property type="evidence" value="ECO:0007669"/>
    <property type="project" value="UniProtKB-UniRule"/>
</dbReference>
<dbReference type="PRINTS" id="PR00096">
    <property type="entry name" value="GATASE"/>
</dbReference>
<dbReference type="InterPro" id="IPR036480">
    <property type="entry name" value="CarbP_synth_ssu_N_sf"/>
</dbReference>
<keyword evidence="6 11" id="KW-0067">ATP-binding</keyword>
<comment type="pathway">
    <text evidence="2 11">Amino-acid biosynthesis; L-arginine biosynthesis; carbamoyl phosphate from bicarbonate: step 1/1.</text>
</comment>
<feature type="active site" description="Nucleophile" evidence="11">
    <location>
        <position position="270"/>
    </location>
</feature>
<evidence type="ECO:0000256" key="1">
    <source>
        <dbReference type="ARBA" id="ARBA00004812"/>
    </source>
</evidence>
<feature type="binding site" evidence="11">
    <location>
        <position position="45"/>
    </location>
    <ligand>
        <name>L-glutamine</name>
        <dbReference type="ChEBI" id="CHEBI:58359"/>
    </ligand>
</feature>
<evidence type="ECO:0000256" key="5">
    <source>
        <dbReference type="ARBA" id="ARBA00022741"/>
    </source>
</evidence>
<evidence type="ECO:0000256" key="10">
    <source>
        <dbReference type="ARBA" id="ARBA00049285"/>
    </source>
</evidence>
<dbReference type="PROSITE" id="PS51273">
    <property type="entry name" value="GATASE_TYPE_1"/>
    <property type="match status" value="1"/>
</dbReference>
<organism evidence="13 14">
    <name type="scientific">Candidatus Desulfatibia profunda</name>
    <dbReference type="NCBI Taxonomy" id="2841695"/>
    <lineage>
        <taxon>Bacteria</taxon>
        <taxon>Pseudomonadati</taxon>
        <taxon>Thermodesulfobacteriota</taxon>
        <taxon>Desulfobacteria</taxon>
        <taxon>Desulfobacterales</taxon>
        <taxon>Desulfobacterales incertae sedis</taxon>
        <taxon>Candidatus Desulfatibia</taxon>
    </lineage>
</organism>
<sequence>MKALLALEDGRTFPCRSFTGPGEAKGEVVFNTSMTGYQEILTDPSYNGQLVTMTYPLIGNYGINPEDVESDRIQVAGFLVKEYQDFPSNYRSTSPLAEYLKAQGVLGVEEIDTRALTLHIRNAGAMRAFISTQDLDPSACVQRARQIPTMVGQDLAKGVTTRVPYYWIDGKPVLGEQGDIALDHTVWKHKGRKPSVAAFDYGIKYNILRCLEHSGFETVVIPATTGADTVRAMQPDGIFLSNGPGDPEPVTYAIETIRQLLGYVPMFGICLGHQLLGLALGGSTFKLKFGHRGANQPVKNLLTGRVEITSQNHGFAVDIDSLRGKNVEITHINLNDNTLEGFRHRAYRIFTAQYHPEASPGPHDAKYLFDEFKKMIHNSSATKALRH</sequence>
<feature type="domain" description="Carbamoyl-phosphate synthase small subunit N-terminal" evidence="12">
    <location>
        <begin position="1"/>
        <end position="131"/>
    </location>
</feature>
<dbReference type="SMART" id="SM01097">
    <property type="entry name" value="CPSase_sm_chain"/>
    <property type="match status" value="1"/>
</dbReference>
<comment type="subunit">
    <text evidence="11">Composed of two chains; the small (or glutamine) chain promotes the hydrolysis of glutamine to ammonia, which is used by the large (or ammonia) chain to synthesize carbamoyl phosphate. Tetramer of heterodimers (alpha,beta)4.</text>
</comment>
<dbReference type="FunFam" id="3.50.30.20:FF:000001">
    <property type="entry name" value="Carbamoyl-phosphate synthase small chain"/>
    <property type="match status" value="1"/>
</dbReference>
<evidence type="ECO:0000256" key="11">
    <source>
        <dbReference type="HAMAP-Rule" id="MF_01209"/>
    </source>
</evidence>
<feature type="binding site" evidence="11">
    <location>
        <position position="274"/>
    </location>
    <ligand>
        <name>L-glutamine</name>
        <dbReference type="ChEBI" id="CHEBI:58359"/>
    </ligand>
</feature>
<dbReference type="GO" id="GO:0006541">
    <property type="term" value="P:glutamine metabolic process"/>
    <property type="evidence" value="ECO:0007669"/>
    <property type="project" value="InterPro"/>
</dbReference>
<evidence type="ECO:0000256" key="6">
    <source>
        <dbReference type="ARBA" id="ARBA00022840"/>
    </source>
</evidence>
<feature type="binding site" evidence="11">
    <location>
        <position position="314"/>
    </location>
    <ligand>
        <name>L-glutamine</name>
        <dbReference type="ChEBI" id="CHEBI:58359"/>
    </ligand>
</feature>
<dbReference type="PRINTS" id="PR00099">
    <property type="entry name" value="CPSGATASE"/>
</dbReference>
<feature type="region of interest" description="CPSase" evidence="11">
    <location>
        <begin position="1"/>
        <end position="192"/>
    </location>
</feature>
<dbReference type="PRINTS" id="PR00097">
    <property type="entry name" value="ANTSNTHASEII"/>
</dbReference>
<dbReference type="GO" id="GO:0006207">
    <property type="term" value="P:'de novo' pyrimidine nucleobase biosynthetic process"/>
    <property type="evidence" value="ECO:0007669"/>
    <property type="project" value="InterPro"/>
</dbReference>
<protein>
    <recommendedName>
        <fullName evidence="11">Carbamoyl phosphate synthase small chain</fullName>
        <ecNumber evidence="11">6.3.5.5</ecNumber>
    </recommendedName>
    <alternativeName>
        <fullName evidence="11">Carbamoyl phosphate synthetase glutamine chain</fullName>
    </alternativeName>
</protein>
<dbReference type="Proteomes" id="UP000603434">
    <property type="component" value="Unassembled WGS sequence"/>
</dbReference>
<dbReference type="SUPFAM" id="SSF52021">
    <property type="entry name" value="Carbamoyl phosphate synthetase, small subunit N-terminal domain"/>
    <property type="match status" value="1"/>
</dbReference>
<comment type="similarity">
    <text evidence="3 11">Belongs to the CarA family.</text>
</comment>
<dbReference type="Gene3D" id="3.40.50.880">
    <property type="match status" value="1"/>
</dbReference>
<keyword evidence="7 11" id="KW-0315">Glutamine amidotransferase</keyword>
<dbReference type="GO" id="GO:0005524">
    <property type="term" value="F:ATP binding"/>
    <property type="evidence" value="ECO:0007669"/>
    <property type="project" value="UniProtKB-UniRule"/>
</dbReference>
<evidence type="ECO:0000313" key="13">
    <source>
        <dbReference type="EMBL" id="MBC8360122.1"/>
    </source>
</evidence>
<dbReference type="SUPFAM" id="SSF52317">
    <property type="entry name" value="Class I glutamine amidotransferase-like"/>
    <property type="match status" value="1"/>
</dbReference>
<dbReference type="AlphaFoldDB" id="A0A8J6NJ26"/>
<dbReference type="Gene3D" id="3.50.30.20">
    <property type="entry name" value="Carbamoyl-phosphate synthase small subunit, N-terminal domain"/>
    <property type="match status" value="1"/>
</dbReference>
<evidence type="ECO:0000313" key="14">
    <source>
        <dbReference type="Proteomes" id="UP000603434"/>
    </source>
</evidence>
<dbReference type="PANTHER" id="PTHR43418">
    <property type="entry name" value="MULTIFUNCTIONAL TRYPTOPHAN BIOSYNTHESIS PROTEIN-RELATED"/>
    <property type="match status" value="1"/>
</dbReference>
<keyword evidence="5 11" id="KW-0547">Nucleotide-binding</keyword>
<comment type="pathway">
    <text evidence="1 11">Pyrimidine metabolism; UMP biosynthesis via de novo pathway; (S)-dihydroorotate from bicarbonate: step 1/3.</text>
</comment>
<dbReference type="EMBL" id="JACNJH010000066">
    <property type="protein sequence ID" value="MBC8360122.1"/>
    <property type="molecule type" value="Genomic_DNA"/>
</dbReference>
<dbReference type="CDD" id="cd01744">
    <property type="entry name" value="GATase1_CPSase"/>
    <property type="match status" value="1"/>
</dbReference>
<dbReference type="GO" id="GO:0006526">
    <property type="term" value="P:L-arginine biosynthetic process"/>
    <property type="evidence" value="ECO:0007669"/>
    <property type="project" value="UniProtKB-UniRule"/>
</dbReference>
<dbReference type="InterPro" id="IPR006274">
    <property type="entry name" value="CarbamoylP_synth_ssu"/>
</dbReference>
<comment type="catalytic activity">
    <reaction evidence="9 11">
        <text>hydrogencarbonate + L-glutamine + 2 ATP + H2O = carbamoyl phosphate + L-glutamate + 2 ADP + phosphate + 2 H(+)</text>
        <dbReference type="Rhea" id="RHEA:18633"/>
        <dbReference type="ChEBI" id="CHEBI:15377"/>
        <dbReference type="ChEBI" id="CHEBI:15378"/>
        <dbReference type="ChEBI" id="CHEBI:17544"/>
        <dbReference type="ChEBI" id="CHEBI:29985"/>
        <dbReference type="ChEBI" id="CHEBI:30616"/>
        <dbReference type="ChEBI" id="CHEBI:43474"/>
        <dbReference type="ChEBI" id="CHEBI:58228"/>
        <dbReference type="ChEBI" id="CHEBI:58359"/>
        <dbReference type="ChEBI" id="CHEBI:456216"/>
        <dbReference type="EC" id="6.3.5.5"/>
    </reaction>
</comment>
<comment type="caution">
    <text evidence="13">The sequence shown here is derived from an EMBL/GenBank/DDBJ whole genome shotgun (WGS) entry which is preliminary data.</text>
</comment>
<dbReference type="InterPro" id="IPR035686">
    <property type="entry name" value="CPSase_GATase1"/>
</dbReference>
<dbReference type="UniPathway" id="UPA00070">
    <property type="reaction ID" value="UER00115"/>
</dbReference>
<keyword evidence="11" id="KW-0055">Arginine biosynthesis</keyword>
<proteinExistence type="inferred from homology"/>
<dbReference type="InterPro" id="IPR017926">
    <property type="entry name" value="GATASE"/>
</dbReference>
<feature type="binding site" evidence="11">
    <location>
        <position position="312"/>
    </location>
    <ligand>
        <name>L-glutamine</name>
        <dbReference type="ChEBI" id="CHEBI:58359"/>
    </ligand>
</feature>
<dbReference type="InterPro" id="IPR029062">
    <property type="entry name" value="Class_I_gatase-like"/>
</dbReference>
<feature type="active site" evidence="11">
    <location>
        <position position="357"/>
    </location>
</feature>
<dbReference type="InterPro" id="IPR002474">
    <property type="entry name" value="CarbamoylP_synth_ssu_N"/>
</dbReference>
<feature type="active site" evidence="11">
    <location>
        <position position="355"/>
    </location>
</feature>
<gene>
    <name evidence="11 13" type="primary">carA</name>
    <name evidence="13" type="ORF">H8E23_01825</name>
</gene>
<keyword evidence="8 11" id="KW-0665">Pyrimidine biosynthesis</keyword>
<evidence type="ECO:0000256" key="2">
    <source>
        <dbReference type="ARBA" id="ARBA00005077"/>
    </source>
</evidence>
<feature type="binding site" evidence="11">
    <location>
        <position position="243"/>
    </location>
    <ligand>
        <name>L-glutamine</name>
        <dbReference type="ChEBI" id="CHEBI:58359"/>
    </ligand>
</feature>
<dbReference type="Pfam" id="PF00988">
    <property type="entry name" value="CPSase_sm_chain"/>
    <property type="match status" value="1"/>
</dbReference>
<evidence type="ECO:0000256" key="7">
    <source>
        <dbReference type="ARBA" id="ARBA00022962"/>
    </source>
</evidence>
<reference evidence="13 14" key="1">
    <citation type="submission" date="2020-08" db="EMBL/GenBank/DDBJ databases">
        <title>Bridging the membrane lipid divide: bacteria of the FCB group superphylum have the potential to synthesize archaeal ether lipids.</title>
        <authorList>
            <person name="Villanueva L."/>
            <person name="Von Meijenfeldt F.A.B."/>
            <person name="Westbye A.B."/>
            <person name="Yadav S."/>
            <person name="Hopmans E.C."/>
            <person name="Dutilh B.E."/>
            <person name="Sinninghe Damste J.S."/>
        </authorList>
    </citation>
    <scope>NUCLEOTIDE SEQUENCE [LARGE SCALE GENOMIC DNA]</scope>
    <source>
        <strain evidence="13">NIOZ-UU30</strain>
    </source>
</reference>
<feature type="binding site" evidence="11">
    <location>
        <position position="315"/>
    </location>
    <ligand>
        <name>L-glutamine</name>
        <dbReference type="ChEBI" id="CHEBI:58359"/>
    </ligand>
</feature>
<dbReference type="InterPro" id="IPR050472">
    <property type="entry name" value="Anth_synth/Amidotransfase"/>
</dbReference>
<keyword evidence="4 11" id="KW-0436">Ligase</keyword>
<evidence type="ECO:0000256" key="3">
    <source>
        <dbReference type="ARBA" id="ARBA00007800"/>
    </source>
</evidence>
<comment type="catalytic activity">
    <reaction evidence="10 11">
        <text>L-glutamine + H2O = L-glutamate + NH4(+)</text>
        <dbReference type="Rhea" id="RHEA:15889"/>
        <dbReference type="ChEBI" id="CHEBI:15377"/>
        <dbReference type="ChEBI" id="CHEBI:28938"/>
        <dbReference type="ChEBI" id="CHEBI:29985"/>
        <dbReference type="ChEBI" id="CHEBI:58359"/>
    </reaction>
</comment>
<accession>A0A8J6NJ26</accession>
<dbReference type="Pfam" id="PF00117">
    <property type="entry name" value="GATase"/>
    <property type="match status" value="1"/>
</dbReference>
<dbReference type="EC" id="6.3.5.5" evidence="11"/>
<evidence type="ECO:0000256" key="9">
    <source>
        <dbReference type="ARBA" id="ARBA00048816"/>
    </source>
</evidence>
<dbReference type="UniPathway" id="UPA00068">
    <property type="reaction ID" value="UER00171"/>
</dbReference>
<keyword evidence="11" id="KW-0028">Amino-acid biosynthesis</keyword>
<evidence type="ECO:0000256" key="4">
    <source>
        <dbReference type="ARBA" id="ARBA00022598"/>
    </source>
</evidence>
<dbReference type="HAMAP" id="MF_01209">
    <property type="entry name" value="CPSase_S_chain"/>
    <property type="match status" value="1"/>
</dbReference>
<comment type="function">
    <text evidence="11">Small subunit of the glutamine-dependent carbamoyl phosphate synthetase (CPSase). CPSase catalyzes the formation of carbamoyl phosphate from the ammonia moiety of glutamine, carbonate, and phosphate donated by ATP, constituting the first step of 2 biosynthetic pathways, one leading to arginine and/or urea and the other to pyrimidine nucleotides. The small subunit (glutamine amidotransferase) binds and cleaves glutamine to supply the large subunit with the substrate ammonia.</text>
</comment>
<dbReference type="PANTHER" id="PTHR43418:SF7">
    <property type="entry name" value="CARBAMOYL-PHOSPHATE SYNTHASE SMALL CHAIN"/>
    <property type="match status" value="1"/>
</dbReference>
<evidence type="ECO:0000256" key="8">
    <source>
        <dbReference type="ARBA" id="ARBA00022975"/>
    </source>
</evidence>
<feature type="binding site" evidence="11">
    <location>
        <position position="245"/>
    </location>
    <ligand>
        <name>L-glutamine</name>
        <dbReference type="ChEBI" id="CHEBI:58359"/>
    </ligand>
</feature>
<evidence type="ECO:0000259" key="12">
    <source>
        <dbReference type="SMART" id="SM01097"/>
    </source>
</evidence>
<dbReference type="NCBIfam" id="NF009475">
    <property type="entry name" value="PRK12838.1"/>
    <property type="match status" value="1"/>
</dbReference>
<feature type="binding site" evidence="11">
    <location>
        <position position="271"/>
    </location>
    <ligand>
        <name>L-glutamine</name>
        <dbReference type="ChEBI" id="CHEBI:58359"/>
    </ligand>
</feature>